<dbReference type="AlphaFoldDB" id="A0A3D8J8P0"/>
<accession>A0A3D8J8P0</accession>
<dbReference type="PANTHER" id="PTHR21485">
    <property type="entry name" value="HAD SUPERFAMILY MEMBERS CMAS AND KDSC"/>
    <property type="match status" value="1"/>
</dbReference>
<dbReference type="OrthoDB" id="9805604at2"/>
<evidence type="ECO:0000313" key="2">
    <source>
        <dbReference type="Proteomes" id="UP000256695"/>
    </source>
</evidence>
<sequence>MYQNKTFLAIIPARSGSKGLPNKNIKNLCGKPLMAWSIEAGLQSKYIDEVVVSTDSEEYAKIAREHGAQVPFLRPMELSLDTSTTFDSIKHTIDFYKNQLNKTFDYIVLLEPTSPLREVKDIDQAIEILFLNQNTEAIVGICKTESQNPAFLINLTHTNTIEGYTNKNFKPIRRQEIEDVYFFEGTIYISKTEILLQKQNFYHHKTMGYIVPKWKSLEVDDEDDFLMIETMMKKHILKN</sequence>
<dbReference type="SUPFAM" id="SSF53448">
    <property type="entry name" value="Nucleotide-diphospho-sugar transferases"/>
    <property type="match status" value="1"/>
</dbReference>
<dbReference type="InterPro" id="IPR003329">
    <property type="entry name" value="Cytidylyl_trans"/>
</dbReference>
<dbReference type="RefSeq" id="WP_115578971.1">
    <property type="nucleotide sequence ID" value="NZ_NXLX01000008.1"/>
</dbReference>
<dbReference type="PANTHER" id="PTHR21485:SF6">
    <property type="entry name" value="N-ACYLNEURAMINATE CYTIDYLYLTRANSFERASE-RELATED"/>
    <property type="match status" value="1"/>
</dbReference>
<dbReference type="CDD" id="cd02513">
    <property type="entry name" value="CMP-NeuAc_Synthase"/>
    <property type="match status" value="1"/>
</dbReference>
<dbReference type="Proteomes" id="UP000256695">
    <property type="component" value="Unassembled WGS sequence"/>
</dbReference>
<keyword evidence="2" id="KW-1185">Reference proteome</keyword>
<comment type="caution">
    <text evidence="1">The sequence shown here is derived from an EMBL/GenBank/DDBJ whole genome shotgun (WGS) entry which is preliminary data.</text>
</comment>
<name>A0A3D8J8P0_9HELI</name>
<keyword evidence="1" id="KW-0548">Nucleotidyltransferase</keyword>
<gene>
    <name evidence="1" type="ORF">CQA57_04145</name>
</gene>
<dbReference type="InterPro" id="IPR029044">
    <property type="entry name" value="Nucleotide-diphossugar_trans"/>
</dbReference>
<protein>
    <submittedName>
        <fullName evidence="1">Acylneuraminate cytidylyltransferase family protein</fullName>
    </submittedName>
</protein>
<dbReference type="GO" id="GO:0008781">
    <property type="term" value="F:N-acylneuraminate cytidylyltransferase activity"/>
    <property type="evidence" value="ECO:0007669"/>
    <property type="project" value="TreeGrafter"/>
</dbReference>
<dbReference type="Pfam" id="PF02348">
    <property type="entry name" value="CTP_transf_3"/>
    <property type="match status" value="1"/>
</dbReference>
<proteinExistence type="predicted"/>
<dbReference type="Gene3D" id="3.90.550.10">
    <property type="entry name" value="Spore Coat Polysaccharide Biosynthesis Protein SpsA, Chain A"/>
    <property type="match status" value="1"/>
</dbReference>
<reference evidence="1 2" key="1">
    <citation type="submission" date="2018-04" db="EMBL/GenBank/DDBJ databases">
        <title>Novel Campyloabacter and Helicobacter Species and Strains.</title>
        <authorList>
            <person name="Mannion A.J."/>
            <person name="Shen Z."/>
            <person name="Fox J.G."/>
        </authorList>
    </citation>
    <scope>NUCLEOTIDE SEQUENCE [LARGE SCALE GENOMIC DNA]</scope>
    <source>
        <strain evidence="1 2">MIT 04-9362</strain>
    </source>
</reference>
<dbReference type="EMBL" id="NXLX01000008">
    <property type="protein sequence ID" value="RDU73863.1"/>
    <property type="molecule type" value="Genomic_DNA"/>
</dbReference>
<keyword evidence="1" id="KW-0808">Transferase</keyword>
<organism evidence="1 2">
    <name type="scientific">Helicobacter anseris</name>
    <dbReference type="NCBI Taxonomy" id="375926"/>
    <lineage>
        <taxon>Bacteria</taxon>
        <taxon>Pseudomonadati</taxon>
        <taxon>Campylobacterota</taxon>
        <taxon>Epsilonproteobacteria</taxon>
        <taxon>Campylobacterales</taxon>
        <taxon>Helicobacteraceae</taxon>
        <taxon>Helicobacter</taxon>
    </lineage>
</organism>
<evidence type="ECO:0000313" key="1">
    <source>
        <dbReference type="EMBL" id="RDU73863.1"/>
    </source>
</evidence>
<dbReference type="InterPro" id="IPR050793">
    <property type="entry name" value="CMP-NeuNAc_synthase"/>
</dbReference>